<gene>
    <name evidence="2" type="ORF">DBW69_06535</name>
</gene>
<dbReference type="InterPro" id="IPR002937">
    <property type="entry name" value="Amino_oxidase"/>
</dbReference>
<dbReference type="Gene3D" id="3.50.50.60">
    <property type="entry name" value="FAD/NAD(P)-binding domain"/>
    <property type="match status" value="1"/>
</dbReference>
<dbReference type="PANTHER" id="PTHR16128:SF5">
    <property type="entry name" value="FAD_NAD(P)-BINDING OXIDOREDUCTASE FAMILY PROTEIN"/>
    <property type="match status" value="1"/>
</dbReference>
<dbReference type="SUPFAM" id="SSF51905">
    <property type="entry name" value="FAD/NAD(P)-binding domain"/>
    <property type="match status" value="1"/>
</dbReference>
<sequence length="349" mass="38108">MKRIGGRRGLAKREEILIIGSGLAGMSAGRFLNASGYQVTILDKGFRCGGRYATRRVDDFSFDHGTPYFKPSQIPGELKNVLSEPYLKSWPGDLSENTEASIVSIPAMRSFPEALGRGLDIRQGVQVEKLSFRDDVFFAETVDTSSKDMPTSDGFSGPFDAVLLTAPGPQTADLIEGLLPIGSDLLQAARKVTYTPQFSVLVGYDFMRDAPSIIHNPTSKIAKIVNQAKKPDRPEKSAFVVFCSPEWSLENLDKSKDEVAEIILKDLENILSEHGVAVDDWGKPAYLAAHSWRYCRLENPAGLSPETQIDATSTLAVAGDWIMLPDTHGALSSGINAARQIETKLSNRS</sequence>
<evidence type="ECO:0000259" key="1">
    <source>
        <dbReference type="Pfam" id="PF01593"/>
    </source>
</evidence>
<organism evidence="2 3">
    <name type="scientific">PS1 clade bacterium</name>
    <dbReference type="NCBI Taxonomy" id="2175152"/>
    <lineage>
        <taxon>Bacteria</taxon>
        <taxon>Pseudomonadati</taxon>
        <taxon>Pseudomonadota</taxon>
        <taxon>Alphaproteobacteria</taxon>
        <taxon>PS1 clade</taxon>
    </lineage>
</organism>
<feature type="domain" description="Amine oxidase" evidence="1">
    <location>
        <begin position="107"/>
        <end position="341"/>
    </location>
</feature>
<evidence type="ECO:0000313" key="2">
    <source>
        <dbReference type="EMBL" id="RCL75262.1"/>
    </source>
</evidence>
<comment type="caution">
    <text evidence="2">The sequence shown here is derived from an EMBL/GenBank/DDBJ whole genome shotgun (WGS) entry which is preliminary data.</text>
</comment>
<dbReference type="Proteomes" id="UP000252132">
    <property type="component" value="Unassembled WGS sequence"/>
</dbReference>
<reference evidence="2 3" key="1">
    <citation type="journal article" date="2018" name="Microbiome">
        <title>Fine metagenomic profile of the Mediterranean stratified and mixed water columns revealed by assembly and recruitment.</title>
        <authorList>
            <person name="Haro-Moreno J.M."/>
            <person name="Lopez-Perez M."/>
            <person name="De La Torre J.R."/>
            <person name="Picazo A."/>
            <person name="Camacho A."/>
            <person name="Rodriguez-Valera F."/>
        </authorList>
    </citation>
    <scope>NUCLEOTIDE SEQUENCE [LARGE SCALE GENOMIC DNA]</scope>
    <source>
        <strain evidence="2">MED-G55</strain>
    </source>
</reference>
<dbReference type="Pfam" id="PF01593">
    <property type="entry name" value="Amino_oxidase"/>
    <property type="match status" value="1"/>
</dbReference>
<name>A0A368DTU3_9PROT</name>
<dbReference type="GO" id="GO:0016491">
    <property type="term" value="F:oxidoreductase activity"/>
    <property type="evidence" value="ECO:0007669"/>
    <property type="project" value="InterPro"/>
</dbReference>
<dbReference type="PANTHER" id="PTHR16128">
    <property type="entry name" value="FAD/NAD(P)-BINDING OXIDOREDUCTASE FAMILY PROTEIN"/>
    <property type="match status" value="1"/>
</dbReference>
<protein>
    <submittedName>
        <fullName evidence="2">FAD-binding protein</fullName>
    </submittedName>
</protein>
<proteinExistence type="predicted"/>
<evidence type="ECO:0000313" key="3">
    <source>
        <dbReference type="Proteomes" id="UP000252132"/>
    </source>
</evidence>
<dbReference type="AlphaFoldDB" id="A0A368DTU3"/>
<accession>A0A368DTU3</accession>
<dbReference type="Pfam" id="PF13450">
    <property type="entry name" value="NAD_binding_8"/>
    <property type="match status" value="1"/>
</dbReference>
<dbReference type="EMBL" id="QOQF01000036">
    <property type="protein sequence ID" value="RCL75262.1"/>
    <property type="molecule type" value="Genomic_DNA"/>
</dbReference>
<dbReference type="InterPro" id="IPR036188">
    <property type="entry name" value="FAD/NAD-bd_sf"/>
</dbReference>
<dbReference type="Gene3D" id="3.90.660.10">
    <property type="match status" value="1"/>
</dbReference>